<evidence type="ECO:0008006" key="5">
    <source>
        <dbReference type="Google" id="ProtNLM"/>
    </source>
</evidence>
<evidence type="ECO:0000259" key="2">
    <source>
        <dbReference type="Pfam" id="PF13635"/>
    </source>
</evidence>
<protein>
    <recommendedName>
        <fullName evidence="5">AAA family ATPase</fullName>
    </recommendedName>
</protein>
<organism evidence="3 4">
    <name type="scientific">Candidatus Nealsonbacteria bacterium RBG_13_37_56</name>
    <dbReference type="NCBI Taxonomy" id="1801661"/>
    <lineage>
        <taxon>Bacteria</taxon>
        <taxon>Candidatus Nealsoniibacteriota</taxon>
    </lineage>
</organism>
<dbReference type="Proteomes" id="UP000178893">
    <property type="component" value="Unassembled WGS sequence"/>
</dbReference>
<name>A0A1G2DXU1_9BACT</name>
<gene>
    <name evidence="3" type="ORF">A2V72_01050</name>
</gene>
<reference evidence="3 4" key="1">
    <citation type="journal article" date="2016" name="Nat. Commun.">
        <title>Thousands of microbial genomes shed light on interconnected biogeochemical processes in an aquifer system.</title>
        <authorList>
            <person name="Anantharaman K."/>
            <person name="Brown C.T."/>
            <person name="Hug L.A."/>
            <person name="Sharon I."/>
            <person name="Castelle C.J."/>
            <person name="Probst A.J."/>
            <person name="Thomas B.C."/>
            <person name="Singh A."/>
            <person name="Wilkins M.J."/>
            <person name="Karaoz U."/>
            <person name="Brodie E.L."/>
            <person name="Williams K.H."/>
            <person name="Hubbard S.S."/>
            <person name="Banfield J.F."/>
        </authorList>
    </citation>
    <scope>NUCLEOTIDE SEQUENCE [LARGE SCALE GENOMIC DNA]</scope>
</reference>
<dbReference type="SUPFAM" id="SSF52540">
    <property type="entry name" value="P-loop containing nucleoside triphosphate hydrolases"/>
    <property type="match status" value="1"/>
</dbReference>
<accession>A0A1G2DXU1</accession>
<comment type="caution">
    <text evidence="3">The sequence shown here is derived from an EMBL/GenBank/DDBJ whole genome shotgun (WGS) entry which is preliminary data.</text>
</comment>
<evidence type="ECO:0000259" key="1">
    <source>
        <dbReference type="Pfam" id="PF13173"/>
    </source>
</evidence>
<dbReference type="InterPro" id="IPR041682">
    <property type="entry name" value="AAA_14"/>
</dbReference>
<dbReference type="InterPro" id="IPR027417">
    <property type="entry name" value="P-loop_NTPase"/>
</dbReference>
<evidence type="ECO:0000313" key="4">
    <source>
        <dbReference type="Proteomes" id="UP000178893"/>
    </source>
</evidence>
<dbReference type="EMBL" id="MHLW01000004">
    <property type="protein sequence ID" value="OGZ18343.1"/>
    <property type="molecule type" value="Genomic_DNA"/>
</dbReference>
<dbReference type="PANTHER" id="PTHR33295">
    <property type="entry name" value="ATPASE"/>
    <property type="match status" value="1"/>
</dbReference>
<dbReference type="AlphaFoldDB" id="A0A1G2DXU1"/>
<evidence type="ECO:0000313" key="3">
    <source>
        <dbReference type="EMBL" id="OGZ18343.1"/>
    </source>
</evidence>
<feature type="domain" description="AAA" evidence="1">
    <location>
        <begin position="39"/>
        <end position="168"/>
    </location>
</feature>
<dbReference type="InterPro" id="IPR025420">
    <property type="entry name" value="DUF4143"/>
</dbReference>
<dbReference type="Pfam" id="PF13173">
    <property type="entry name" value="AAA_14"/>
    <property type="match status" value="1"/>
</dbReference>
<dbReference type="Gene3D" id="3.40.50.300">
    <property type="entry name" value="P-loop containing nucleotide triphosphate hydrolases"/>
    <property type="match status" value="1"/>
</dbReference>
<sequence>MLTQQIIKEIIDTELEEIKKKKIILREEVLVLKEHSDKKKIVAISGVRRSGKTYLMFQLIQELLETKFRNNVLYINFEDDRFTDQVSQMDLIYKTFLEYKNPKGRIYFFLDEIQNISRWEKWLTRMYEKNIKFFITGSNASLLSSQFSRSLTGRHKLIEISPLSFKQFIAFKNKELLNHSYSVPKIAETKNLLERYLKSGGFPEVVYDNQSDVLKDYFKDIITRDIILRRNIKFKESLKEIAVILMSGIARLYSLYSLNKILQARSINTIKNYLSFLEEAYLIFKISFFSFSLKRQLANPFKIYAIDPGLRNKVSLNFSRDIGWLYENVVAIELVRRLNRENIFYWKDTKEQEVDFIIREGLKIKQLIQVSYDINDENVKKRETRSLIKASKEFSCVNLLIITQDFEGEEIIKRKKIKFIPLWKWLLE</sequence>
<feature type="domain" description="DUF4143" evidence="2">
    <location>
        <begin position="224"/>
        <end position="370"/>
    </location>
</feature>
<dbReference type="PANTHER" id="PTHR33295:SF8">
    <property type="entry name" value="AAA+ ATPASE DOMAIN-CONTAINING PROTEIN"/>
    <property type="match status" value="1"/>
</dbReference>
<dbReference type="Pfam" id="PF13635">
    <property type="entry name" value="DUF4143"/>
    <property type="match status" value="1"/>
</dbReference>
<proteinExistence type="predicted"/>